<name>A0A9W6Z0N4_AMBMO</name>
<proteinExistence type="predicted"/>
<keyword evidence="3 5" id="KW-0479">Metal-binding</keyword>
<dbReference type="GO" id="GO:0009086">
    <property type="term" value="P:methionine biosynthetic process"/>
    <property type="evidence" value="ECO:0007669"/>
    <property type="project" value="InterPro"/>
</dbReference>
<dbReference type="PROSITE" id="PS50970">
    <property type="entry name" value="HCY"/>
    <property type="match status" value="1"/>
</dbReference>
<gene>
    <name evidence="7" type="ORF">Amon01_000428900</name>
</gene>
<comment type="cofactor">
    <cofactor evidence="5">
        <name>Zn(2+)</name>
        <dbReference type="ChEBI" id="CHEBI:29105"/>
    </cofactor>
</comment>
<feature type="binding site" evidence="5">
    <location>
        <position position="316"/>
    </location>
    <ligand>
        <name>Zn(2+)</name>
        <dbReference type="ChEBI" id="CHEBI:29105"/>
    </ligand>
</feature>
<dbReference type="GO" id="GO:0008898">
    <property type="term" value="F:S-adenosylmethionine-homocysteine S-methyltransferase activity"/>
    <property type="evidence" value="ECO:0007669"/>
    <property type="project" value="TreeGrafter"/>
</dbReference>
<dbReference type="Pfam" id="PF02574">
    <property type="entry name" value="S-methyl_trans"/>
    <property type="match status" value="1"/>
</dbReference>
<dbReference type="OrthoDB" id="261426at2759"/>
<dbReference type="AlphaFoldDB" id="A0A9W6Z0N4"/>
<evidence type="ECO:0000256" key="1">
    <source>
        <dbReference type="ARBA" id="ARBA00022603"/>
    </source>
</evidence>
<dbReference type="SUPFAM" id="SSF82282">
    <property type="entry name" value="Homocysteine S-methyltransferase"/>
    <property type="match status" value="1"/>
</dbReference>
<dbReference type="EMBL" id="BSXU01002033">
    <property type="protein sequence ID" value="GMG33572.1"/>
    <property type="molecule type" value="Genomic_DNA"/>
</dbReference>
<dbReference type="GO" id="GO:0033528">
    <property type="term" value="P:S-methylmethionine cycle"/>
    <property type="evidence" value="ECO:0007669"/>
    <property type="project" value="TreeGrafter"/>
</dbReference>
<evidence type="ECO:0000259" key="6">
    <source>
        <dbReference type="PROSITE" id="PS50970"/>
    </source>
</evidence>
<dbReference type="Proteomes" id="UP001165063">
    <property type="component" value="Unassembled WGS sequence"/>
</dbReference>
<dbReference type="GO" id="GO:0008270">
    <property type="term" value="F:zinc ion binding"/>
    <property type="evidence" value="ECO:0007669"/>
    <property type="project" value="InterPro"/>
</dbReference>
<sequence>MPHSQSKTRELLSQNKYVLLDGATGTELEKRGVNVNDSLWSGIAILSHPQTLQDLHLEYLRAGADIIISASYQLSKQAILERGWNPDELYQKSIELCYNAQQIHFKETGIDSSIASSIGPYGALLCDGSEFDGKYRGATDDQIRDYHEARLNFMFNDPRVDIIAFETIPKLQEIKVLTEMINNLNANSKHPKDYFFASTCNDDYQLADGSNWDDVLQYLNDNADDHLIAVGANCCKLLNTTKIISKIDSALNKAPVLLDNNVKIIMYPNSGEVYDGHTKKWHIDSHLKTPNLGLEMYRKAREWIQFSNVAIVGGCCRTSSDDTKILKSLIDELPSNDDTNN</sequence>
<keyword evidence="2 5" id="KW-0808">Transferase</keyword>
<dbReference type="GO" id="GO:0032259">
    <property type="term" value="P:methylation"/>
    <property type="evidence" value="ECO:0007669"/>
    <property type="project" value="UniProtKB-KW"/>
</dbReference>
<keyword evidence="8" id="KW-1185">Reference proteome</keyword>
<accession>A0A9W6Z0N4</accession>
<evidence type="ECO:0000256" key="5">
    <source>
        <dbReference type="PROSITE-ProRule" id="PRU00333"/>
    </source>
</evidence>
<evidence type="ECO:0000256" key="2">
    <source>
        <dbReference type="ARBA" id="ARBA00022679"/>
    </source>
</evidence>
<feature type="binding site" evidence="5">
    <location>
        <position position="234"/>
    </location>
    <ligand>
        <name>Zn(2+)</name>
        <dbReference type="ChEBI" id="CHEBI:29105"/>
    </ligand>
</feature>
<keyword evidence="1 5" id="KW-0489">Methyltransferase</keyword>
<feature type="domain" description="Hcy-binding" evidence="6">
    <location>
        <begin position="6"/>
        <end position="330"/>
    </location>
</feature>
<dbReference type="InterPro" id="IPR003726">
    <property type="entry name" value="HCY_dom"/>
</dbReference>
<dbReference type="InterPro" id="IPR051486">
    <property type="entry name" value="Hcy_S-methyltransferase"/>
</dbReference>
<dbReference type="NCBIfam" id="NF007020">
    <property type="entry name" value="PRK09485.1"/>
    <property type="match status" value="1"/>
</dbReference>
<evidence type="ECO:0000256" key="4">
    <source>
        <dbReference type="ARBA" id="ARBA00022833"/>
    </source>
</evidence>
<dbReference type="PANTHER" id="PTHR46015:SF1">
    <property type="entry name" value="HOMOCYSTEINE S-METHYLTRANSFERASE-LIKE ISOFORM 1"/>
    <property type="match status" value="1"/>
</dbReference>
<dbReference type="InterPro" id="IPR036589">
    <property type="entry name" value="HCY_dom_sf"/>
</dbReference>
<protein>
    <submittedName>
        <fullName evidence="7">Unnamed protein product</fullName>
    </submittedName>
</protein>
<comment type="caution">
    <text evidence="7">The sequence shown here is derived from an EMBL/GenBank/DDBJ whole genome shotgun (WGS) entry which is preliminary data.</text>
</comment>
<reference evidence="7" key="1">
    <citation type="submission" date="2023-04" db="EMBL/GenBank/DDBJ databases">
        <title>Ambrosiozyma monospora NBRC 1965.</title>
        <authorList>
            <person name="Ichikawa N."/>
            <person name="Sato H."/>
            <person name="Tonouchi N."/>
        </authorList>
    </citation>
    <scope>NUCLEOTIDE SEQUENCE</scope>
    <source>
        <strain evidence="7">NBRC 1965</strain>
    </source>
</reference>
<dbReference type="PANTHER" id="PTHR46015">
    <property type="entry name" value="ZGC:172121"/>
    <property type="match status" value="1"/>
</dbReference>
<evidence type="ECO:0000313" key="8">
    <source>
        <dbReference type="Proteomes" id="UP001165063"/>
    </source>
</evidence>
<organism evidence="7 8">
    <name type="scientific">Ambrosiozyma monospora</name>
    <name type="common">Yeast</name>
    <name type="synonym">Endomycopsis monosporus</name>
    <dbReference type="NCBI Taxonomy" id="43982"/>
    <lineage>
        <taxon>Eukaryota</taxon>
        <taxon>Fungi</taxon>
        <taxon>Dikarya</taxon>
        <taxon>Ascomycota</taxon>
        <taxon>Saccharomycotina</taxon>
        <taxon>Pichiomycetes</taxon>
        <taxon>Pichiales</taxon>
        <taxon>Pichiaceae</taxon>
        <taxon>Ambrosiozyma</taxon>
    </lineage>
</organism>
<dbReference type="Gene3D" id="3.20.20.330">
    <property type="entry name" value="Homocysteine-binding-like domain"/>
    <property type="match status" value="1"/>
</dbReference>
<evidence type="ECO:0000313" key="7">
    <source>
        <dbReference type="EMBL" id="GMG33572.1"/>
    </source>
</evidence>
<feature type="binding site" evidence="5">
    <location>
        <position position="315"/>
    </location>
    <ligand>
        <name>Zn(2+)</name>
        <dbReference type="ChEBI" id="CHEBI:29105"/>
    </ligand>
</feature>
<evidence type="ECO:0000256" key="3">
    <source>
        <dbReference type="ARBA" id="ARBA00022723"/>
    </source>
</evidence>
<keyword evidence="4 5" id="KW-0862">Zinc</keyword>